<protein>
    <submittedName>
        <fullName evidence="1">Uncharacterized protein</fullName>
    </submittedName>
</protein>
<evidence type="ECO:0000313" key="1">
    <source>
        <dbReference type="EMBL" id="WDE10746.1"/>
    </source>
</evidence>
<sequence length="53" mass="5418">MYWLFSSLASFSGLDGQISQAEGQAAGSGKKKAADKNCGGSVAIRPGLFPVNV</sequence>
<dbReference type="Proteomes" id="UP001215231">
    <property type="component" value="Chromosome"/>
</dbReference>
<name>A0ABY7VBQ6_9GAMM</name>
<accession>A0ABY7VBQ6</accession>
<keyword evidence="2" id="KW-1185">Reference proteome</keyword>
<dbReference type="EMBL" id="CP059693">
    <property type="protein sequence ID" value="WDE10746.1"/>
    <property type="molecule type" value="Genomic_DNA"/>
</dbReference>
<proteinExistence type="predicted"/>
<organism evidence="1 2">
    <name type="scientific">Thalassomonas haliotis</name>
    <dbReference type="NCBI Taxonomy" id="485448"/>
    <lineage>
        <taxon>Bacteria</taxon>
        <taxon>Pseudomonadati</taxon>
        <taxon>Pseudomonadota</taxon>
        <taxon>Gammaproteobacteria</taxon>
        <taxon>Alteromonadales</taxon>
        <taxon>Colwelliaceae</taxon>
        <taxon>Thalassomonas</taxon>
    </lineage>
</organism>
<reference evidence="1 2" key="1">
    <citation type="journal article" date="2022" name="Mar. Drugs">
        <title>Bioassay-Guided Fractionation Leads to the Detection of Cholic Acid Generated by the Rare Thalassomonas sp.</title>
        <authorList>
            <person name="Pheiffer F."/>
            <person name="Schneider Y.K."/>
            <person name="Hansen E.H."/>
            <person name="Andersen J.H."/>
            <person name="Isaksson J."/>
            <person name="Busche T."/>
            <person name="R C."/>
            <person name="Kalinowski J."/>
            <person name="Zyl L.V."/>
            <person name="Trindade M."/>
        </authorList>
    </citation>
    <scope>NUCLEOTIDE SEQUENCE [LARGE SCALE GENOMIC DNA]</scope>
    <source>
        <strain evidence="1 2">A5K-61T</strain>
    </source>
</reference>
<evidence type="ECO:0000313" key="2">
    <source>
        <dbReference type="Proteomes" id="UP001215231"/>
    </source>
</evidence>
<gene>
    <name evidence="1" type="ORF">H3N35_21240</name>
</gene>
<dbReference type="RefSeq" id="WP_274050808.1">
    <property type="nucleotide sequence ID" value="NZ_CP059693.1"/>
</dbReference>